<reference evidence="1" key="1">
    <citation type="submission" date="2021-03" db="EMBL/GenBank/DDBJ databases">
        <authorList>
            <consortium name="DOE Joint Genome Institute"/>
            <person name="Ahrendt S."/>
            <person name="Looney B.P."/>
            <person name="Miyauchi S."/>
            <person name="Morin E."/>
            <person name="Drula E."/>
            <person name="Courty P.E."/>
            <person name="Chicoki N."/>
            <person name="Fauchery L."/>
            <person name="Kohler A."/>
            <person name="Kuo A."/>
            <person name="Labutti K."/>
            <person name="Pangilinan J."/>
            <person name="Lipzen A."/>
            <person name="Riley R."/>
            <person name="Andreopoulos W."/>
            <person name="He G."/>
            <person name="Johnson J."/>
            <person name="Barry K.W."/>
            <person name="Grigoriev I.V."/>
            <person name="Nagy L."/>
            <person name="Hibbett D."/>
            <person name="Henrissat B."/>
            <person name="Matheny P.B."/>
            <person name="Labbe J."/>
            <person name="Martin F."/>
        </authorList>
    </citation>
    <scope>NUCLEOTIDE SEQUENCE</scope>
    <source>
        <strain evidence="1">HHB10654</strain>
    </source>
</reference>
<accession>A0ACB8TB69</accession>
<keyword evidence="2" id="KW-1185">Reference proteome</keyword>
<proteinExistence type="predicted"/>
<protein>
    <submittedName>
        <fullName evidence="1">Uncharacterized protein</fullName>
    </submittedName>
</protein>
<gene>
    <name evidence="1" type="ORF">BV25DRAFT_1509423</name>
</gene>
<comment type="caution">
    <text evidence="1">The sequence shown here is derived from an EMBL/GenBank/DDBJ whole genome shotgun (WGS) entry which is preliminary data.</text>
</comment>
<name>A0ACB8TB69_9AGAM</name>
<sequence>MSAAGAPRKRVDGEFLNNSAAAGLRQAWIRGSRDQRRPAREEPPRLAEVSTVRIRKVSRNGYRTARSLFHHGSIPVQQDPRQSPASTATCASPSRILFSLSALPLVRTKDEHYSILLLSISRSYRALHTICGCNLTSDKPLPLLVSEDLRSQGPVLARFGIRQGSAGDSLQSRRRDGSRHPTECGAKSGVRLRGVGVGMEKPQSIQLEI</sequence>
<evidence type="ECO:0000313" key="2">
    <source>
        <dbReference type="Proteomes" id="UP000814140"/>
    </source>
</evidence>
<evidence type="ECO:0000313" key="1">
    <source>
        <dbReference type="EMBL" id="KAI0066159.1"/>
    </source>
</evidence>
<organism evidence="1 2">
    <name type="scientific">Artomyces pyxidatus</name>
    <dbReference type="NCBI Taxonomy" id="48021"/>
    <lineage>
        <taxon>Eukaryota</taxon>
        <taxon>Fungi</taxon>
        <taxon>Dikarya</taxon>
        <taxon>Basidiomycota</taxon>
        <taxon>Agaricomycotina</taxon>
        <taxon>Agaricomycetes</taxon>
        <taxon>Russulales</taxon>
        <taxon>Auriscalpiaceae</taxon>
        <taxon>Artomyces</taxon>
    </lineage>
</organism>
<dbReference type="Proteomes" id="UP000814140">
    <property type="component" value="Unassembled WGS sequence"/>
</dbReference>
<dbReference type="EMBL" id="MU277193">
    <property type="protein sequence ID" value="KAI0066159.1"/>
    <property type="molecule type" value="Genomic_DNA"/>
</dbReference>
<reference evidence="1" key="2">
    <citation type="journal article" date="2022" name="New Phytol.">
        <title>Evolutionary transition to the ectomycorrhizal habit in the genomes of a hyperdiverse lineage of mushroom-forming fungi.</title>
        <authorList>
            <person name="Looney B."/>
            <person name="Miyauchi S."/>
            <person name="Morin E."/>
            <person name="Drula E."/>
            <person name="Courty P.E."/>
            <person name="Kohler A."/>
            <person name="Kuo A."/>
            <person name="LaButti K."/>
            <person name="Pangilinan J."/>
            <person name="Lipzen A."/>
            <person name="Riley R."/>
            <person name="Andreopoulos W."/>
            <person name="He G."/>
            <person name="Johnson J."/>
            <person name="Nolan M."/>
            <person name="Tritt A."/>
            <person name="Barry K.W."/>
            <person name="Grigoriev I.V."/>
            <person name="Nagy L.G."/>
            <person name="Hibbett D."/>
            <person name="Henrissat B."/>
            <person name="Matheny P.B."/>
            <person name="Labbe J."/>
            <person name="Martin F.M."/>
        </authorList>
    </citation>
    <scope>NUCLEOTIDE SEQUENCE</scope>
    <source>
        <strain evidence="1">HHB10654</strain>
    </source>
</reference>